<name>A0ABR9F9Z7_9GAMM</name>
<dbReference type="EMBL" id="RRZC01000005">
    <property type="protein sequence ID" value="MBE0403318.1"/>
    <property type="molecule type" value="Genomic_DNA"/>
</dbReference>
<dbReference type="RefSeq" id="WP_192527211.1">
    <property type="nucleotide sequence ID" value="NZ_RRZC01000005.1"/>
</dbReference>
<evidence type="ECO:0000313" key="1">
    <source>
        <dbReference type="EMBL" id="MBE0403318.1"/>
    </source>
</evidence>
<evidence type="ECO:0000313" key="2">
    <source>
        <dbReference type="Proteomes" id="UP000754821"/>
    </source>
</evidence>
<keyword evidence="2" id="KW-1185">Reference proteome</keyword>
<reference evidence="1 2" key="1">
    <citation type="submission" date="2020-07" db="EMBL/GenBank/DDBJ databases">
        <title>Halophilic bacteria isolated from french cheeses.</title>
        <authorList>
            <person name="Kothe C.I."/>
            <person name="Farah-Kraiem B."/>
            <person name="Renault P."/>
            <person name="Dridi B."/>
        </authorList>
    </citation>
    <scope>NUCLEOTIDE SEQUENCE [LARGE SCALE GENOMIC DNA]</scope>
    <source>
        <strain evidence="1 2">FME16</strain>
    </source>
</reference>
<dbReference type="Proteomes" id="UP000754821">
    <property type="component" value="Unassembled WGS sequence"/>
</dbReference>
<organism evidence="1 2">
    <name type="scientific">Halomonas citrativorans</name>
    <dbReference type="NCBI Taxonomy" id="2742612"/>
    <lineage>
        <taxon>Bacteria</taxon>
        <taxon>Pseudomonadati</taxon>
        <taxon>Pseudomonadota</taxon>
        <taxon>Gammaproteobacteria</taxon>
        <taxon>Oceanospirillales</taxon>
        <taxon>Halomonadaceae</taxon>
        <taxon>Halomonas</taxon>
    </lineage>
</organism>
<accession>A0ABR9F9Z7</accession>
<comment type="caution">
    <text evidence="1">The sequence shown here is derived from an EMBL/GenBank/DDBJ whole genome shotgun (WGS) entry which is preliminary data.</text>
</comment>
<protein>
    <submittedName>
        <fullName evidence="1">Uncharacterized protein</fullName>
    </submittedName>
</protein>
<proteinExistence type="predicted"/>
<gene>
    <name evidence="1" type="ORF">EI163_07055</name>
</gene>
<sequence length="56" mass="6446">MDRPGLGQYDMVQKKDAPLWRLGLMIPSQHHSGEILKTHCNETWRFSHPLAMTTNA</sequence>